<evidence type="ECO:0000313" key="2">
    <source>
        <dbReference type="EMBL" id="MBR7830599.1"/>
    </source>
</evidence>
<sequence>MPRCHANGIEIEYDTFGSPADPAMLLIMGLSMQLTGWDPELCEKIAARGFHVIRFDNRDAGLSTHMDAAPVPNLGAVMSGDASEVRYLLADLADDTAGLLKALGIQAAHAVGASMGGMILQEMLIRHPGLLLSACSIMSTTGDPAVGHPSP</sequence>
<dbReference type="PANTHER" id="PTHR43433:SF5">
    <property type="entry name" value="AB HYDROLASE-1 DOMAIN-CONTAINING PROTEIN"/>
    <property type="match status" value="1"/>
</dbReference>
<organism evidence="2 3">
    <name type="scientific">Actinospica acidithermotolerans</name>
    <dbReference type="NCBI Taxonomy" id="2828514"/>
    <lineage>
        <taxon>Bacteria</taxon>
        <taxon>Bacillati</taxon>
        <taxon>Actinomycetota</taxon>
        <taxon>Actinomycetes</taxon>
        <taxon>Catenulisporales</taxon>
        <taxon>Actinospicaceae</taxon>
        <taxon>Actinospica</taxon>
    </lineage>
</organism>
<keyword evidence="3" id="KW-1185">Reference proteome</keyword>
<dbReference type="EMBL" id="JAGSOH010000142">
    <property type="protein sequence ID" value="MBR7830599.1"/>
    <property type="molecule type" value="Genomic_DNA"/>
</dbReference>
<dbReference type="Gene3D" id="3.40.50.1820">
    <property type="entry name" value="alpha/beta hydrolase"/>
    <property type="match status" value="1"/>
</dbReference>
<dbReference type="InterPro" id="IPR050471">
    <property type="entry name" value="AB_hydrolase"/>
</dbReference>
<dbReference type="RefSeq" id="WP_212521722.1">
    <property type="nucleotide sequence ID" value="NZ_JAGSOH010000142.1"/>
</dbReference>
<dbReference type="GO" id="GO:0004806">
    <property type="term" value="F:triacylglycerol lipase activity"/>
    <property type="evidence" value="ECO:0007669"/>
    <property type="project" value="TreeGrafter"/>
</dbReference>
<evidence type="ECO:0000313" key="3">
    <source>
        <dbReference type="Proteomes" id="UP000676325"/>
    </source>
</evidence>
<feature type="non-terminal residue" evidence="2">
    <location>
        <position position="151"/>
    </location>
</feature>
<dbReference type="GO" id="GO:0046503">
    <property type="term" value="P:glycerolipid catabolic process"/>
    <property type="evidence" value="ECO:0007669"/>
    <property type="project" value="TreeGrafter"/>
</dbReference>
<comment type="caution">
    <text evidence="2">The sequence shown here is derived from an EMBL/GenBank/DDBJ whole genome shotgun (WGS) entry which is preliminary data.</text>
</comment>
<keyword evidence="2" id="KW-0378">Hydrolase</keyword>
<name>A0A941EN46_9ACTN</name>
<protein>
    <submittedName>
        <fullName evidence="2">Alpha/beta fold hydrolase</fullName>
    </submittedName>
</protein>
<dbReference type="InterPro" id="IPR000073">
    <property type="entry name" value="AB_hydrolase_1"/>
</dbReference>
<dbReference type="Pfam" id="PF00561">
    <property type="entry name" value="Abhydrolase_1"/>
    <property type="match status" value="1"/>
</dbReference>
<dbReference type="PANTHER" id="PTHR43433">
    <property type="entry name" value="HYDROLASE, ALPHA/BETA FOLD FAMILY PROTEIN"/>
    <property type="match status" value="1"/>
</dbReference>
<dbReference type="AlphaFoldDB" id="A0A941EN46"/>
<feature type="domain" description="AB hydrolase-1" evidence="1">
    <location>
        <begin position="22"/>
        <end position="139"/>
    </location>
</feature>
<accession>A0A941EN46</accession>
<gene>
    <name evidence="2" type="ORF">KDK95_30135</name>
</gene>
<dbReference type="Proteomes" id="UP000676325">
    <property type="component" value="Unassembled WGS sequence"/>
</dbReference>
<reference evidence="2" key="1">
    <citation type="submission" date="2021-04" db="EMBL/GenBank/DDBJ databases">
        <title>Genome based classification of Actinospica acidithermotolerans sp. nov., an actinobacterium isolated from an Indonesian hot spring.</title>
        <authorList>
            <person name="Kusuma A.B."/>
            <person name="Putra K.E."/>
            <person name="Nafisah S."/>
            <person name="Loh J."/>
            <person name="Nouioui I."/>
            <person name="Goodfellow M."/>
        </authorList>
    </citation>
    <scope>NUCLEOTIDE SEQUENCE</scope>
    <source>
        <strain evidence="2">MGRD01-02</strain>
    </source>
</reference>
<evidence type="ECO:0000259" key="1">
    <source>
        <dbReference type="Pfam" id="PF00561"/>
    </source>
</evidence>
<dbReference type="InterPro" id="IPR029058">
    <property type="entry name" value="AB_hydrolase_fold"/>
</dbReference>
<proteinExistence type="predicted"/>
<dbReference type="SUPFAM" id="SSF53474">
    <property type="entry name" value="alpha/beta-Hydrolases"/>
    <property type="match status" value="1"/>
</dbReference>